<dbReference type="GeneID" id="89564865"/>
<accession>A0A6N3FTA1</accession>
<evidence type="ECO:0000313" key="2">
    <source>
        <dbReference type="EMBL" id="VYU55181.1"/>
    </source>
</evidence>
<proteinExistence type="predicted"/>
<feature type="transmembrane region" description="Helical" evidence="1">
    <location>
        <begin position="32"/>
        <end position="52"/>
    </location>
</feature>
<sequence>MGLKDRFAESYAKSKTMSGPEKRANEIMGKLLMKKAIIPIVAMIILIIVGAMMHINGWIILAINLGICVATFFYIRKQAQEFQNFTPYVGNLISLEQKGKKEYVAILKQGKKPIKLKITHGAEDLQNIKKNQLVQISYNQKYQIAILVTR</sequence>
<dbReference type="RefSeq" id="WP_007287211.1">
    <property type="nucleotide sequence ID" value="NZ_CACRUE010000045.1"/>
</dbReference>
<protein>
    <submittedName>
        <fullName evidence="2">Uncharacterized protein</fullName>
    </submittedName>
</protein>
<keyword evidence="1" id="KW-0472">Membrane</keyword>
<name>A0A6N3FTA1_9FIRM</name>
<reference evidence="2" key="1">
    <citation type="submission" date="2019-11" db="EMBL/GenBank/DDBJ databases">
        <authorList>
            <person name="Feng L."/>
        </authorList>
    </citation>
    <scope>NUCLEOTIDE SEQUENCE</scope>
    <source>
        <strain evidence="2">IbartlettiiLFYP30</strain>
    </source>
</reference>
<dbReference type="EMBL" id="CACRUE010000045">
    <property type="protein sequence ID" value="VYU55181.1"/>
    <property type="molecule type" value="Genomic_DNA"/>
</dbReference>
<keyword evidence="1" id="KW-1133">Transmembrane helix</keyword>
<feature type="transmembrane region" description="Helical" evidence="1">
    <location>
        <begin position="58"/>
        <end position="75"/>
    </location>
</feature>
<gene>
    <name evidence="2" type="ORF">IBLFYP30_00554</name>
</gene>
<evidence type="ECO:0000256" key="1">
    <source>
        <dbReference type="SAM" id="Phobius"/>
    </source>
</evidence>
<dbReference type="AlphaFoldDB" id="A0A6N3FTA1"/>
<keyword evidence="1" id="KW-0812">Transmembrane</keyword>
<organism evidence="2">
    <name type="scientific">Intestinibacter bartlettii</name>
    <dbReference type="NCBI Taxonomy" id="261299"/>
    <lineage>
        <taxon>Bacteria</taxon>
        <taxon>Bacillati</taxon>
        <taxon>Bacillota</taxon>
        <taxon>Clostridia</taxon>
        <taxon>Peptostreptococcales</taxon>
        <taxon>Peptostreptococcaceae</taxon>
        <taxon>Intestinibacter</taxon>
    </lineage>
</organism>